<dbReference type="STRING" id="983967.A0A1E4T6D8"/>
<proteinExistence type="inferred from homology"/>
<dbReference type="InterPro" id="IPR001441">
    <property type="entry name" value="UPP_synth-like"/>
</dbReference>
<dbReference type="GO" id="GO:0016020">
    <property type="term" value="C:membrane"/>
    <property type="evidence" value="ECO:0007669"/>
    <property type="project" value="TreeGrafter"/>
</dbReference>
<gene>
    <name evidence="4" type="ORF">CANARDRAFT_210823</name>
</gene>
<dbReference type="GO" id="GO:0045547">
    <property type="term" value="F:ditrans,polycis-polyprenyl diphosphate synthase [(2E,6E)-farnesyl diphosphate specific] activity"/>
    <property type="evidence" value="ECO:0007669"/>
    <property type="project" value="TreeGrafter"/>
</dbReference>
<evidence type="ECO:0000256" key="1">
    <source>
        <dbReference type="ARBA" id="ARBA00022679"/>
    </source>
</evidence>
<keyword evidence="1 3" id="KW-0808">Transferase</keyword>
<dbReference type="CDD" id="cd00475">
    <property type="entry name" value="Cis_IPPS"/>
    <property type="match status" value="1"/>
</dbReference>
<dbReference type="GO" id="GO:0005783">
    <property type="term" value="C:endoplasmic reticulum"/>
    <property type="evidence" value="ECO:0007669"/>
    <property type="project" value="TreeGrafter"/>
</dbReference>
<dbReference type="PANTHER" id="PTHR10291:SF2">
    <property type="entry name" value="DEHYDRODOLICHYL DIPHOSPHATE SYNTHASE COMPLEX SUBUNIT SRT1"/>
    <property type="match status" value="1"/>
</dbReference>
<accession>A0A1E4T6D8</accession>
<evidence type="ECO:0000313" key="5">
    <source>
        <dbReference type="Proteomes" id="UP000094801"/>
    </source>
</evidence>
<evidence type="ECO:0000256" key="3">
    <source>
        <dbReference type="RuleBase" id="RU363018"/>
    </source>
</evidence>
<dbReference type="HAMAP" id="MF_01139">
    <property type="entry name" value="ISPT"/>
    <property type="match status" value="1"/>
</dbReference>
<dbReference type="NCBIfam" id="TIGR00055">
    <property type="entry name" value="uppS"/>
    <property type="match status" value="1"/>
</dbReference>
<name>A0A1E4T6D8_9ASCO</name>
<dbReference type="Pfam" id="PF01255">
    <property type="entry name" value="Prenyltransf"/>
    <property type="match status" value="1"/>
</dbReference>
<dbReference type="Proteomes" id="UP000094801">
    <property type="component" value="Unassembled WGS sequence"/>
</dbReference>
<dbReference type="Gene3D" id="3.40.1180.10">
    <property type="entry name" value="Decaprenyl diphosphate synthase-like"/>
    <property type="match status" value="1"/>
</dbReference>
<dbReference type="AlphaFoldDB" id="A0A1E4T6D8"/>
<dbReference type="PANTHER" id="PTHR10291">
    <property type="entry name" value="DEHYDRODOLICHYL DIPHOSPHATE SYNTHASE FAMILY MEMBER"/>
    <property type="match status" value="1"/>
</dbReference>
<comment type="similarity">
    <text evidence="3">Belongs to the UPP synthase family.</text>
</comment>
<protein>
    <recommendedName>
        <fullName evidence="3">Alkyl transferase</fullName>
        <ecNumber evidence="3">2.5.1.-</ecNumber>
    </recommendedName>
</protein>
<reference evidence="5" key="1">
    <citation type="submission" date="2016-04" db="EMBL/GenBank/DDBJ databases">
        <title>Comparative genomics of biotechnologically important yeasts.</title>
        <authorList>
            <consortium name="DOE Joint Genome Institute"/>
            <person name="Riley R."/>
            <person name="Haridas S."/>
            <person name="Wolfe K.H."/>
            <person name="Lopes M.R."/>
            <person name="Hittinger C.T."/>
            <person name="Goker M."/>
            <person name="Salamov A."/>
            <person name="Wisecaver J."/>
            <person name="Long T.M."/>
            <person name="Aerts A.L."/>
            <person name="Barry K."/>
            <person name="Choi C."/>
            <person name="Clum A."/>
            <person name="Coughlan A.Y."/>
            <person name="Deshpande S."/>
            <person name="Douglass A.P."/>
            <person name="Hanson S.J."/>
            <person name="Klenk H.-P."/>
            <person name="Labutti K."/>
            <person name="Lapidus A."/>
            <person name="Lindquist E."/>
            <person name="Lipzen A."/>
            <person name="Meier-Kolthoff J.P."/>
            <person name="Ohm R.A."/>
            <person name="Otillar R.P."/>
            <person name="Pangilinan J."/>
            <person name="Peng Y."/>
            <person name="Rokas A."/>
            <person name="Rosa C.A."/>
            <person name="Scheuner C."/>
            <person name="Sibirny A.A."/>
            <person name="Slot J.C."/>
            <person name="Stielow J.B."/>
            <person name="Sun H."/>
            <person name="Kurtzman C.P."/>
            <person name="Blackwell M."/>
            <person name="Grigoriev I.V."/>
            <person name="Jeffries T.W."/>
        </authorList>
    </citation>
    <scope>NUCLEOTIDE SEQUENCE [LARGE SCALE GENOMIC DNA]</scope>
    <source>
        <strain evidence="5">NRRL YB-2248</strain>
    </source>
</reference>
<dbReference type="GO" id="GO:0005811">
    <property type="term" value="C:lipid droplet"/>
    <property type="evidence" value="ECO:0007669"/>
    <property type="project" value="TreeGrafter"/>
</dbReference>
<dbReference type="InterPro" id="IPR036424">
    <property type="entry name" value="UPP_synth-like_sf"/>
</dbReference>
<keyword evidence="5" id="KW-1185">Reference proteome</keyword>
<dbReference type="GO" id="GO:1904423">
    <property type="term" value="C:dehydrodolichyl diphosphate synthase complex"/>
    <property type="evidence" value="ECO:0007669"/>
    <property type="project" value="TreeGrafter"/>
</dbReference>
<dbReference type="InterPro" id="IPR018520">
    <property type="entry name" value="UPP_synth-like_CS"/>
</dbReference>
<dbReference type="SUPFAM" id="SSF64005">
    <property type="entry name" value="Undecaprenyl diphosphate synthase"/>
    <property type="match status" value="1"/>
</dbReference>
<sequence>MKTFNICTPLLQVSQVDSDRLNLSASLDRDSGGKNTTPTETTSLLSKEGSQYGMLSFIFSQLGNAPGIGFINGLAQDAMVEIIKTGPVPNHLSFVMDGNRRFAKQHDLKLQEGHLSGSEALASVLGCCFKIGVKQVTVYAFSIENFNRSQDEIDTIFDLLKSKLAYISYSGEFCEKSGVKIKIIGNRSLIPPDILKDLEEIERITANYGEHTLFVASPYTSRDDIVHSITQIVSKVKDGNLAIDDINEGEIEKNFYYEGEAEKVDIVVRTSGHTRLSDYMLWQCHQESVIEYSNVLWPNFRFYHTWWVIFKWSYYKNMILRDAETMQLKKISQEDAKKRYSDPIRNMDHPPYASVTK</sequence>
<dbReference type="FunFam" id="3.40.1180.10:FF:000005">
    <property type="entry name" value="Alkyl transferase"/>
    <property type="match status" value="1"/>
</dbReference>
<dbReference type="EC" id="2.5.1.-" evidence="3"/>
<keyword evidence="2" id="KW-0460">Magnesium</keyword>
<dbReference type="GO" id="GO:0016094">
    <property type="term" value="P:polyprenol biosynthetic process"/>
    <property type="evidence" value="ECO:0007669"/>
    <property type="project" value="TreeGrafter"/>
</dbReference>
<dbReference type="EMBL" id="KV453848">
    <property type="protein sequence ID" value="ODV87323.1"/>
    <property type="molecule type" value="Genomic_DNA"/>
</dbReference>
<organism evidence="4 5">
    <name type="scientific">[Candida] arabinofermentans NRRL YB-2248</name>
    <dbReference type="NCBI Taxonomy" id="983967"/>
    <lineage>
        <taxon>Eukaryota</taxon>
        <taxon>Fungi</taxon>
        <taxon>Dikarya</taxon>
        <taxon>Ascomycota</taxon>
        <taxon>Saccharomycotina</taxon>
        <taxon>Pichiomycetes</taxon>
        <taxon>Pichiales</taxon>
        <taxon>Pichiaceae</taxon>
        <taxon>Ogataea</taxon>
        <taxon>Ogataea/Candida clade</taxon>
    </lineage>
</organism>
<dbReference type="OrthoDB" id="4173905at2759"/>
<evidence type="ECO:0000313" key="4">
    <source>
        <dbReference type="EMBL" id="ODV87323.1"/>
    </source>
</evidence>
<evidence type="ECO:0000256" key="2">
    <source>
        <dbReference type="ARBA" id="ARBA00022842"/>
    </source>
</evidence>
<dbReference type="PROSITE" id="PS01066">
    <property type="entry name" value="UPP_SYNTHASE"/>
    <property type="match status" value="1"/>
</dbReference>